<proteinExistence type="predicted"/>
<keyword evidence="1" id="KW-0732">Signal</keyword>
<evidence type="ECO:0000313" key="2">
    <source>
        <dbReference type="EMBL" id="MCV9385120.1"/>
    </source>
</evidence>
<protein>
    <submittedName>
        <fullName evidence="2">Uncharacterized protein</fullName>
    </submittedName>
</protein>
<feature type="signal peptide" evidence="1">
    <location>
        <begin position="1"/>
        <end position="20"/>
    </location>
</feature>
<dbReference type="EMBL" id="JAOYOD010000001">
    <property type="protein sequence ID" value="MCV9385120.1"/>
    <property type="molecule type" value="Genomic_DNA"/>
</dbReference>
<sequence>MKNFVFLVLILLLFSCEESAIDNIDQKFLDKSLTIVDNPKMYDDISEGDRKGLWYEINSVQRVEDSLILELRFAGCDPNHSFVIVEGTNTEESLSLALIHQAPNQLCEALWVEELGIDLGQFRSNDSNEFTVKLTNGYDLKEYVLPPNVPGLIQGKQIEVEVARTYCQPGPNGLWFQSKRPNNINPDYKRFSFLPLEFEGELEIEEGQSYLIDIEVLPWSALPDVATCYMYEGPFLPVKIVDYSEL</sequence>
<name>A0ABT3CN45_9BACT</name>
<keyword evidence="3" id="KW-1185">Reference proteome</keyword>
<organism evidence="2 3">
    <name type="scientific">Reichenbachiella ulvae</name>
    <dbReference type="NCBI Taxonomy" id="2980104"/>
    <lineage>
        <taxon>Bacteria</taxon>
        <taxon>Pseudomonadati</taxon>
        <taxon>Bacteroidota</taxon>
        <taxon>Cytophagia</taxon>
        <taxon>Cytophagales</taxon>
        <taxon>Reichenbachiellaceae</taxon>
        <taxon>Reichenbachiella</taxon>
    </lineage>
</organism>
<feature type="chain" id="PRO_5047136599" evidence="1">
    <location>
        <begin position="21"/>
        <end position="246"/>
    </location>
</feature>
<evidence type="ECO:0000256" key="1">
    <source>
        <dbReference type="SAM" id="SignalP"/>
    </source>
</evidence>
<gene>
    <name evidence="2" type="ORF">N7U62_00515</name>
</gene>
<comment type="caution">
    <text evidence="2">The sequence shown here is derived from an EMBL/GenBank/DDBJ whole genome shotgun (WGS) entry which is preliminary data.</text>
</comment>
<dbReference type="RefSeq" id="WP_264135916.1">
    <property type="nucleotide sequence ID" value="NZ_JAOYOD010000001.1"/>
</dbReference>
<accession>A0ABT3CN45</accession>
<dbReference type="PROSITE" id="PS51257">
    <property type="entry name" value="PROKAR_LIPOPROTEIN"/>
    <property type="match status" value="1"/>
</dbReference>
<dbReference type="Proteomes" id="UP001300692">
    <property type="component" value="Unassembled WGS sequence"/>
</dbReference>
<evidence type="ECO:0000313" key="3">
    <source>
        <dbReference type="Proteomes" id="UP001300692"/>
    </source>
</evidence>
<reference evidence="2 3" key="1">
    <citation type="submission" date="2022-10" db="EMBL/GenBank/DDBJ databases">
        <title>Comparative genomics and taxonomic characterization of three novel marine species of genus Reichenbachiella exhibiting antioxidant and polysaccharide degradation activities.</title>
        <authorList>
            <person name="Muhammad N."/>
            <person name="Lee Y.-J."/>
            <person name="Ko J."/>
            <person name="Kim S.-G."/>
        </authorList>
    </citation>
    <scope>NUCLEOTIDE SEQUENCE [LARGE SCALE GENOMIC DNA]</scope>
    <source>
        <strain evidence="2 3">ABR2-5</strain>
    </source>
</reference>